<sequence length="120" mass="13662">MTLLKVLNKTRNECLGNVKIADTFISRFKGLMFKKDIKGGLLLEMPDGRGCGGSSIHMFFMRIPLDVIFLDSEKRVVDLATLKPWQIYIPKKPAKYIIELPRGRIADSGTRIGDIIEFYK</sequence>
<dbReference type="PANTHER" id="PTHR37953">
    <property type="entry name" value="UPF0127 PROTEIN MJ1496"/>
    <property type="match status" value="1"/>
</dbReference>
<accession>A0ABM7YF55</accession>
<evidence type="ECO:0000256" key="1">
    <source>
        <dbReference type="ARBA" id="ARBA00010151"/>
    </source>
</evidence>
<dbReference type="PANTHER" id="PTHR37953:SF1">
    <property type="entry name" value="UPF0127 PROTEIN MJ1496"/>
    <property type="match status" value="1"/>
</dbReference>
<dbReference type="EMBL" id="AP025698">
    <property type="protein sequence ID" value="BDH80171.1"/>
    <property type="molecule type" value="Genomic_DNA"/>
</dbReference>
<evidence type="ECO:0000313" key="4">
    <source>
        <dbReference type="Proteomes" id="UP000831817"/>
    </source>
</evidence>
<evidence type="ECO:0000313" key="3">
    <source>
        <dbReference type="EMBL" id="BDH80171.1"/>
    </source>
</evidence>
<dbReference type="Gene3D" id="2.60.120.1140">
    <property type="entry name" value="Protein of unknown function DUF192"/>
    <property type="match status" value="1"/>
</dbReference>
<gene>
    <name evidence="3" type="ORF">MTTB_15500</name>
</gene>
<dbReference type="HAMAP" id="MF_00263">
    <property type="entry name" value="UPF0127"/>
    <property type="match status" value="1"/>
</dbReference>
<proteinExistence type="inferred from homology"/>
<dbReference type="GeneID" id="71966082"/>
<dbReference type="Proteomes" id="UP000831817">
    <property type="component" value="Chromosome"/>
</dbReference>
<dbReference type="InterPro" id="IPR003795">
    <property type="entry name" value="DUF192"/>
</dbReference>
<comment type="similarity">
    <text evidence="1 2">Belongs to the UPF0127 family.</text>
</comment>
<dbReference type="Pfam" id="PF02643">
    <property type="entry name" value="DUF192"/>
    <property type="match status" value="1"/>
</dbReference>
<dbReference type="NCBIfam" id="NF002996">
    <property type="entry name" value="PRK03760.1"/>
    <property type="match status" value="1"/>
</dbReference>
<evidence type="ECO:0000256" key="2">
    <source>
        <dbReference type="HAMAP-Rule" id="MF_00263"/>
    </source>
</evidence>
<dbReference type="InterPro" id="IPR038695">
    <property type="entry name" value="Saro_0823-like_sf"/>
</dbReference>
<reference evidence="3 4" key="1">
    <citation type="submission" date="2022-04" db="EMBL/GenBank/DDBJ databases">
        <title>Complete genome of Methanothermobacter tenebrarum strain RMAS.</title>
        <authorList>
            <person name="Nakamura K."/>
            <person name="Oshima K."/>
            <person name="Hattori M."/>
            <person name="Kamagata Y."/>
            <person name="Takamizawa K."/>
        </authorList>
    </citation>
    <scope>NUCLEOTIDE SEQUENCE [LARGE SCALE GENOMIC DNA]</scope>
    <source>
        <strain evidence="3 4">RMAS</strain>
    </source>
</reference>
<name>A0ABM7YF55_9EURY</name>
<protein>
    <recommendedName>
        <fullName evidence="2">UPF0127 protein MTTB_15500</fullName>
    </recommendedName>
</protein>
<dbReference type="RefSeq" id="WP_248564461.1">
    <property type="nucleotide sequence ID" value="NZ_AP025698.1"/>
</dbReference>
<dbReference type="InterPro" id="IPR022906">
    <property type="entry name" value="UPF0127"/>
</dbReference>
<organism evidence="3 4">
    <name type="scientific">Methanothermobacter tenebrarum</name>
    <dbReference type="NCBI Taxonomy" id="680118"/>
    <lineage>
        <taxon>Archaea</taxon>
        <taxon>Methanobacteriati</taxon>
        <taxon>Methanobacteriota</taxon>
        <taxon>Methanomada group</taxon>
        <taxon>Methanobacteria</taxon>
        <taxon>Methanobacteriales</taxon>
        <taxon>Methanobacteriaceae</taxon>
        <taxon>Methanothermobacter</taxon>
    </lineage>
</organism>
<keyword evidence="4" id="KW-1185">Reference proteome</keyword>